<name>A0A147KHH2_THECS</name>
<accession>A0A147KHH2</accession>
<proteinExistence type="predicted"/>
<dbReference type="OrthoDB" id="3432321at2"/>
<dbReference type="RefSeq" id="WP_068757811.1">
    <property type="nucleotide sequence ID" value="NZ_KQ950184.1"/>
</dbReference>
<feature type="transmembrane region" description="Helical" evidence="1">
    <location>
        <begin position="12"/>
        <end position="33"/>
    </location>
</feature>
<dbReference type="AlphaFoldDB" id="A0A147KHH2"/>
<comment type="caution">
    <text evidence="2">The sequence shown here is derived from an EMBL/GenBank/DDBJ whole genome shotgun (WGS) entry which is preliminary data.</text>
</comment>
<dbReference type="EMBL" id="LGEM01000076">
    <property type="protein sequence ID" value="KUP96742.1"/>
    <property type="molecule type" value="Genomic_DNA"/>
</dbReference>
<evidence type="ECO:0008006" key="4">
    <source>
        <dbReference type="Google" id="ProtNLM"/>
    </source>
</evidence>
<evidence type="ECO:0000313" key="2">
    <source>
        <dbReference type="EMBL" id="KUP96742.1"/>
    </source>
</evidence>
<dbReference type="STRING" id="665004.AC529_10445"/>
<keyword evidence="1" id="KW-1133">Transmembrane helix</keyword>
<evidence type="ECO:0000256" key="1">
    <source>
        <dbReference type="SAM" id="Phobius"/>
    </source>
</evidence>
<sequence length="190" mass="19012">MGEARRRTLLRWVAAVGGVAVVSTGAVVGGLLWDARGPAVEATEADTYPQPPDCASVPTTAVEAVVPSAVLESDTAGPLSQSAERSCVWSSLDASGADARVLVVSFRAHFGDGDGSVSGADRAAAELEALSGDAAEPVEEAVVRAASVGDGAEAVLRADNLTVRVWYGGVPAQEARSAAATVAAEVAAAL</sequence>
<organism evidence="2 3">
    <name type="scientific">Thermobifida cellulosilytica TB100</name>
    <dbReference type="NCBI Taxonomy" id="665004"/>
    <lineage>
        <taxon>Bacteria</taxon>
        <taxon>Bacillati</taxon>
        <taxon>Actinomycetota</taxon>
        <taxon>Actinomycetes</taxon>
        <taxon>Streptosporangiales</taxon>
        <taxon>Nocardiopsidaceae</taxon>
        <taxon>Thermobifida</taxon>
    </lineage>
</organism>
<protein>
    <recommendedName>
        <fullName evidence="4">DUF3558 domain-containing protein</fullName>
    </recommendedName>
</protein>
<dbReference type="Proteomes" id="UP000074382">
    <property type="component" value="Unassembled WGS sequence"/>
</dbReference>
<gene>
    <name evidence="2" type="ORF">AC529_10445</name>
</gene>
<evidence type="ECO:0000313" key="3">
    <source>
        <dbReference type="Proteomes" id="UP000074382"/>
    </source>
</evidence>
<dbReference type="PATRIC" id="fig|665004.4.peg.3314"/>
<keyword evidence="1" id="KW-0812">Transmembrane</keyword>
<keyword evidence="3" id="KW-1185">Reference proteome</keyword>
<reference evidence="3" key="1">
    <citation type="journal article" date="2017" name="Acta Aliment.">
        <title>Plant polysaccharide degrading enzyme system of Thermpbifida cellulosilytica TB100 revealed by de novo genome project data.</title>
        <authorList>
            <person name="Toth A."/>
            <person name="Baka E."/>
            <person name="Luzics S."/>
            <person name="Bata-Vidacs I."/>
            <person name="Nagy I."/>
            <person name="Balint B."/>
            <person name="Herceg R."/>
            <person name="Olasz F."/>
            <person name="Wilk T."/>
            <person name="Nagy T."/>
            <person name="Kriszt B."/>
            <person name="Nagy I."/>
            <person name="Kukolya J."/>
        </authorList>
    </citation>
    <scope>NUCLEOTIDE SEQUENCE [LARGE SCALE GENOMIC DNA]</scope>
    <source>
        <strain evidence="3">TB100</strain>
    </source>
</reference>
<keyword evidence="1" id="KW-0472">Membrane</keyword>